<accession>A0A6J1T093</accession>
<dbReference type="RefSeq" id="XP_026286623.1">
    <property type="nucleotide sequence ID" value="XM_026430838.2"/>
</dbReference>
<feature type="compositionally biased region" description="Polar residues" evidence="1">
    <location>
        <begin position="76"/>
        <end position="86"/>
    </location>
</feature>
<dbReference type="GeneID" id="113212226"/>
<organism evidence="3 4">
    <name type="scientific">Frankliniella occidentalis</name>
    <name type="common">Western flower thrips</name>
    <name type="synonym">Euthrips occidentalis</name>
    <dbReference type="NCBI Taxonomy" id="133901"/>
    <lineage>
        <taxon>Eukaryota</taxon>
        <taxon>Metazoa</taxon>
        <taxon>Ecdysozoa</taxon>
        <taxon>Arthropoda</taxon>
        <taxon>Hexapoda</taxon>
        <taxon>Insecta</taxon>
        <taxon>Pterygota</taxon>
        <taxon>Neoptera</taxon>
        <taxon>Paraneoptera</taxon>
        <taxon>Thysanoptera</taxon>
        <taxon>Terebrantia</taxon>
        <taxon>Thripoidea</taxon>
        <taxon>Thripidae</taxon>
        <taxon>Frankliniella</taxon>
    </lineage>
</organism>
<feature type="compositionally biased region" description="Polar residues" evidence="1">
    <location>
        <begin position="41"/>
        <end position="64"/>
    </location>
</feature>
<sequence>MNRSVIVLCVLVAMVAALTLAAPAGKTPKVEWTKAPGSPTARRTITDSAGQQIHHSTDTNTGHRTTGFLAKGDNARASSPTQRIGQPSTGGKPSTSKKGKGK</sequence>
<dbReference type="KEGG" id="foc:113212226"/>
<keyword evidence="2" id="KW-0732">Signal</keyword>
<feature type="signal peptide" evidence="2">
    <location>
        <begin position="1"/>
        <end position="21"/>
    </location>
</feature>
<proteinExistence type="predicted"/>
<reference evidence="4" key="1">
    <citation type="submission" date="2025-08" db="UniProtKB">
        <authorList>
            <consortium name="RefSeq"/>
        </authorList>
    </citation>
    <scope>IDENTIFICATION</scope>
    <source>
        <tissue evidence="4">Whole organism</tissue>
    </source>
</reference>
<keyword evidence="3" id="KW-1185">Reference proteome</keyword>
<gene>
    <name evidence="4" type="primary">LOC113212226</name>
</gene>
<evidence type="ECO:0000256" key="1">
    <source>
        <dbReference type="SAM" id="MobiDB-lite"/>
    </source>
</evidence>
<feature type="region of interest" description="Disordered" evidence="1">
    <location>
        <begin position="23"/>
        <end position="102"/>
    </location>
</feature>
<evidence type="ECO:0000313" key="3">
    <source>
        <dbReference type="Proteomes" id="UP000504606"/>
    </source>
</evidence>
<dbReference type="AlphaFoldDB" id="A0A6J1T093"/>
<evidence type="ECO:0000256" key="2">
    <source>
        <dbReference type="SAM" id="SignalP"/>
    </source>
</evidence>
<feature type="chain" id="PRO_5026687255" evidence="2">
    <location>
        <begin position="22"/>
        <end position="102"/>
    </location>
</feature>
<dbReference type="Proteomes" id="UP000504606">
    <property type="component" value="Unplaced"/>
</dbReference>
<protein>
    <submittedName>
        <fullName evidence="4">Uncharacterized protein LOC113212226</fullName>
    </submittedName>
</protein>
<name>A0A6J1T093_FRAOC</name>
<evidence type="ECO:0000313" key="4">
    <source>
        <dbReference type="RefSeq" id="XP_026286623.1"/>
    </source>
</evidence>